<dbReference type="InterPro" id="IPR036412">
    <property type="entry name" value="HAD-like_sf"/>
</dbReference>
<dbReference type="InterPro" id="IPR006439">
    <property type="entry name" value="HAD-SF_hydro_IA"/>
</dbReference>
<dbReference type="Pfam" id="PF13242">
    <property type="entry name" value="Hydrolase_like"/>
    <property type="match status" value="1"/>
</dbReference>
<dbReference type="InterPro" id="IPR006357">
    <property type="entry name" value="HAD-SF_hydro_IIA"/>
</dbReference>
<dbReference type="PANTHER" id="PTHR19288:SF46">
    <property type="entry name" value="HALOACID DEHALOGENASE-LIKE HYDROLASE DOMAIN-CONTAINING PROTEIN 2"/>
    <property type="match status" value="1"/>
</dbReference>
<dbReference type="InterPro" id="IPR023214">
    <property type="entry name" value="HAD_sf"/>
</dbReference>
<dbReference type="GO" id="GO:0016791">
    <property type="term" value="F:phosphatase activity"/>
    <property type="evidence" value="ECO:0007669"/>
    <property type="project" value="TreeGrafter"/>
</dbReference>
<organism evidence="1 2">
    <name type="scientific">Thiohalocapsa marina</name>
    <dbReference type="NCBI Taxonomy" id="424902"/>
    <lineage>
        <taxon>Bacteria</taxon>
        <taxon>Pseudomonadati</taxon>
        <taxon>Pseudomonadota</taxon>
        <taxon>Gammaproteobacteria</taxon>
        <taxon>Chromatiales</taxon>
        <taxon>Chromatiaceae</taxon>
        <taxon>Thiohalocapsa</taxon>
    </lineage>
</organism>
<evidence type="ECO:0000313" key="2">
    <source>
        <dbReference type="Proteomes" id="UP000322981"/>
    </source>
</evidence>
<keyword evidence="2" id="KW-1185">Reference proteome</keyword>
<dbReference type="AlphaFoldDB" id="A0A5M8FCC2"/>
<dbReference type="NCBIfam" id="TIGR01460">
    <property type="entry name" value="HAD-SF-IIA"/>
    <property type="match status" value="1"/>
</dbReference>
<gene>
    <name evidence="1" type="ORF">F2Q65_17795</name>
</gene>
<dbReference type="OrthoDB" id="148966at2"/>
<keyword evidence="1" id="KW-0378">Hydrolase</keyword>
<reference evidence="1 2" key="1">
    <citation type="submission" date="2019-09" db="EMBL/GenBank/DDBJ databases">
        <title>Whole-genome sequence of the purple sulfur bacterium Thiohalocapsa marina DSM 19078.</title>
        <authorList>
            <person name="Kyndt J.A."/>
            <person name="Meyer T.E."/>
        </authorList>
    </citation>
    <scope>NUCLEOTIDE SEQUENCE [LARGE SCALE GENOMIC DNA]</scope>
    <source>
        <strain evidence="1 2">DSM 19078</strain>
    </source>
</reference>
<dbReference type="PANTHER" id="PTHR19288">
    <property type="entry name" value="4-NITROPHENYLPHOSPHATASE-RELATED"/>
    <property type="match status" value="1"/>
</dbReference>
<accession>A0A5M8FCC2</accession>
<dbReference type="GO" id="GO:0005737">
    <property type="term" value="C:cytoplasm"/>
    <property type="evidence" value="ECO:0007669"/>
    <property type="project" value="TreeGrafter"/>
</dbReference>
<dbReference type="EMBL" id="VWXX01000045">
    <property type="protein sequence ID" value="KAA6182523.1"/>
    <property type="molecule type" value="Genomic_DNA"/>
</dbReference>
<dbReference type="Gene3D" id="3.40.50.1000">
    <property type="entry name" value="HAD superfamily/HAD-like"/>
    <property type="match status" value="2"/>
</dbReference>
<comment type="caution">
    <text evidence="1">The sequence shown here is derived from an EMBL/GenBank/DDBJ whole genome shotgun (WGS) entry which is preliminary data.</text>
</comment>
<sequence>MRPGYWRLSQRRAPSGAHPSTRIASITARKGEPRHRSIRGLLLDMDGVLYHGDAPLPGALEFLQRIAGLPHVFVTNNPRRTPEEVAARLAAMGLPRPEPSLILTSAIATAERLALEKPGFSWFAIGEGGLEAELSRLGERDPEAADFVVVGEGPGIDFERLTLAINLVLQRGARLVVTNPDTSVDDTHDGRHRVLPGGGALVAPIAVACGVEPLVIGKPEPALFEMACRRLGLAPAHCVMIGDRPDTDIAGALRLGMRAALVRTGRFRPDEDWPEALPRPQWDLPDLPGLLHALEPLLPTSDQRPPDPR</sequence>
<dbReference type="Pfam" id="PF13344">
    <property type="entry name" value="Hydrolase_6"/>
    <property type="match status" value="1"/>
</dbReference>
<name>A0A5M8FCC2_9GAMM</name>
<dbReference type="SUPFAM" id="SSF56784">
    <property type="entry name" value="HAD-like"/>
    <property type="match status" value="1"/>
</dbReference>
<evidence type="ECO:0000313" key="1">
    <source>
        <dbReference type="EMBL" id="KAA6182523.1"/>
    </source>
</evidence>
<dbReference type="Proteomes" id="UP000322981">
    <property type="component" value="Unassembled WGS sequence"/>
</dbReference>
<protein>
    <submittedName>
        <fullName evidence="1">HAD-IIA family hydrolase</fullName>
    </submittedName>
</protein>
<dbReference type="NCBIfam" id="TIGR01549">
    <property type="entry name" value="HAD-SF-IA-v1"/>
    <property type="match status" value="1"/>
</dbReference>
<proteinExistence type="predicted"/>